<dbReference type="STRING" id="1314783.A0A165NYV2"/>
<proteinExistence type="predicted"/>
<dbReference type="PANTHER" id="PTHR12162">
    <property type="entry name" value="NIBRIN-RELATED"/>
    <property type="match status" value="1"/>
</dbReference>
<dbReference type="EMBL" id="KV429075">
    <property type="protein sequence ID" value="KZT67546.1"/>
    <property type="molecule type" value="Genomic_DNA"/>
</dbReference>
<name>A0A165NYV2_9APHY</name>
<keyword evidence="3" id="KW-1185">Reference proteome</keyword>
<protein>
    <submittedName>
        <fullName evidence="2">Uncharacterized protein</fullName>
    </submittedName>
</protein>
<feature type="compositionally biased region" description="Basic and acidic residues" evidence="1">
    <location>
        <begin position="435"/>
        <end position="444"/>
    </location>
</feature>
<feature type="region of interest" description="Disordered" evidence="1">
    <location>
        <begin position="803"/>
        <end position="889"/>
    </location>
</feature>
<feature type="region of interest" description="Disordered" evidence="1">
    <location>
        <begin position="547"/>
        <end position="678"/>
    </location>
</feature>
<organism evidence="2 3">
    <name type="scientific">Daedalea quercina L-15889</name>
    <dbReference type="NCBI Taxonomy" id="1314783"/>
    <lineage>
        <taxon>Eukaryota</taxon>
        <taxon>Fungi</taxon>
        <taxon>Dikarya</taxon>
        <taxon>Basidiomycota</taxon>
        <taxon>Agaricomycotina</taxon>
        <taxon>Agaricomycetes</taxon>
        <taxon>Polyporales</taxon>
        <taxon>Fomitopsis</taxon>
    </lineage>
</organism>
<dbReference type="GO" id="GO:0000724">
    <property type="term" value="P:double-strand break repair via homologous recombination"/>
    <property type="evidence" value="ECO:0007669"/>
    <property type="project" value="TreeGrafter"/>
</dbReference>
<dbReference type="GO" id="GO:0030870">
    <property type="term" value="C:Mre11 complex"/>
    <property type="evidence" value="ECO:0007669"/>
    <property type="project" value="InterPro"/>
</dbReference>
<dbReference type="GO" id="GO:0007095">
    <property type="term" value="P:mitotic G2 DNA damage checkpoint signaling"/>
    <property type="evidence" value="ECO:0007669"/>
    <property type="project" value="InterPro"/>
</dbReference>
<evidence type="ECO:0000256" key="1">
    <source>
        <dbReference type="SAM" id="MobiDB-lite"/>
    </source>
</evidence>
<accession>A0A165NYV2</accession>
<reference evidence="2 3" key="1">
    <citation type="journal article" date="2016" name="Mol. Biol. Evol.">
        <title>Comparative Genomics of Early-Diverging Mushroom-Forming Fungi Provides Insights into the Origins of Lignocellulose Decay Capabilities.</title>
        <authorList>
            <person name="Nagy L.G."/>
            <person name="Riley R."/>
            <person name="Tritt A."/>
            <person name="Adam C."/>
            <person name="Daum C."/>
            <person name="Floudas D."/>
            <person name="Sun H."/>
            <person name="Yadav J.S."/>
            <person name="Pangilinan J."/>
            <person name="Larsson K.H."/>
            <person name="Matsuura K."/>
            <person name="Barry K."/>
            <person name="Labutti K."/>
            <person name="Kuo R."/>
            <person name="Ohm R.A."/>
            <person name="Bhattacharya S.S."/>
            <person name="Shirouzu T."/>
            <person name="Yoshinaga Y."/>
            <person name="Martin F.M."/>
            <person name="Grigoriev I.V."/>
            <person name="Hibbett D.S."/>
        </authorList>
    </citation>
    <scope>NUCLEOTIDE SEQUENCE [LARGE SCALE GENOMIC DNA]</scope>
    <source>
        <strain evidence="2 3">L-15889</strain>
    </source>
</reference>
<feature type="compositionally biased region" description="Polar residues" evidence="1">
    <location>
        <begin position="358"/>
        <end position="368"/>
    </location>
</feature>
<feature type="compositionally biased region" description="Low complexity" evidence="1">
    <location>
        <begin position="803"/>
        <end position="817"/>
    </location>
</feature>
<dbReference type="GO" id="GO:0003684">
    <property type="term" value="F:damaged DNA binding"/>
    <property type="evidence" value="ECO:0007669"/>
    <property type="project" value="TreeGrafter"/>
</dbReference>
<evidence type="ECO:0000313" key="3">
    <source>
        <dbReference type="Proteomes" id="UP000076727"/>
    </source>
</evidence>
<gene>
    <name evidence="2" type="ORF">DAEQUDRAFT_758107</name>
</gene>
<feature type="region of interest" description="Disordered" evidence="1">
    <location>
        <begin position="358"/>
        <end position="525"/>
    </location>
</feature>
<dbReference type="InterPro" id="IPR040227">
    <property type="entry name" value="Nibrin-rel"/>
</dbReference>
<dbReference type="Proteomes" id="UP000076727">
    <property type="component" value="Unassembled WGS sequence"/>
</dbReference>
<feature type="compositionally biased region" description="Basic residues" evidence="1">
    <location>
        <begin position="931"/>
        <end position="941"/>
    </location>
</feature>
<feature type="compositionally biased region" description="Polar residues" evidence="1">
    <location>
        <begin position="633"/>
        <end position="644"/>
    </location>
</feature>
<feature type="compositionally biased region" description="Polar residues" evidence="1">
    <location>
        <begin position="586"/>
        <end position="598"/>
    </location>
</feature>
<feature type="region of interest" description="Disordered" evidence="1">
    <location>
        <begin position="921"/>
        <end position="956"/>
    </location>
</feature>
<evidence type="ECO:0000313" key="2">
    <source>
        <dbReference type="EMBL" id="KZT67546.1"/>
    </source>
</evidence>
<sequence length="978" mass="107283">MWILTGPFDCEEHEIPTKTKSKLLKTGVTYILGRKEDAASLVIRKKNISRAHFKIVVVEEPNADPTDPCYRPRLTIVNTIPEGKKAVSRRMDRADGQPAATLNPNEIVDVDEGNVIHVVLDVRMTARWVQVACLAPPTRGLSPPDPLEYGPLGISVRPTSHPGITHHLTPTIALTAELALSLVSLTSLVTPNWLVDLIKAGQAERGELSALETTFLLPSVDKYRPAFSQTLPSSLKELKKWAPNEARASLFRDFRFVFIGEKGREVQEAVRELVKRGLGEYECVAVEGGRAALRKVLWKGRAKGRILVLVAEESVLVPAVGNDGWEELVDEAKSFEVNFTSRERILEAVVEADASLLNPNATQSTGPSVQEGLSLLPNVVPNTHPEEPSIPPANELATESQNPMRSRLRRRADSRASSRAPSPPPAAPSQAPPSDEAHLAEQPKRRGLIRRAGRSRMVDDLSVDPDGDGPPAPSSEPTSELVRAPSIDREPTPSRSRLKRRAGTHAADTDIIDLTSDVPAHGADEPPLKKFRALFEESDPNRLQSQLRIQSDSVTQSESVATQSETRARLGGVTQLAAVEEEEESTSGATQGMDTQRQGMKRKGCVADEDAELEDAAAPASKRRAVEGAHSVQPFQTQGPQKPPSRTDTKPASKVSQSQKAQKATGAAPGKPDTDEAFLKAVASTKKGKRTEDTFDREFNNLRISKPELEQAQERDAWVVLDDLGDDRDLRGNFMVILEMEVPEKPRRPALVREDGGRTDWAGRADFKKFKKKSATSRGPAVEVYAEDENDYELSSQLWKGSQARSQLASQSQPLSQEVHKPESSQSRRLRTRTQTQRTQAGETKAKTVVLDDDSDEEAVPTLQLSKSQRKETNRASSTQPRMKTLKPQPLFIGSDEEVEVASQTMADDNSDLIEEVDVLDEDEESVLRPSGRKMHARVRQSNKAGGSKRSAPVILDDDSDDEAAFVGFVTRINASSK</sequence>
<dbReference type="OrthoDB" id="552194at2759"/>
<dbReference type="PANTHER" id="PTHR12162:SF0">
    <property type="entry name" value="NIBRIN"/>
    <property type="match status" value="1"/>
</dbReference>
<feature type="compositionally biased region" description="Pro residues" evidence="1">
    <location>
        <begin position="421"/>
        <end position="431"/>
    </location>
</feature>
<dbReference type="AlphaFoldDB" id="A0A165NYV2"/>
<dbReference type="Gene3D" id="2.60.200.20">
    <property type="match status" value="1"/>
</dbReference>
<feature type="compositionally biased region" description="Polar residues" evidence="1">
    <location>
        <begin position="547"/>
        <end position="565"/>
    </location>
</feature>
<feature type="compositionally biased region" description="Basic residues" evidence="1">
    <location>
        <begin position="445"/>
        <end position="454"/>
    </location>
</feature>